<dbReference type="KEGG" id="pseg:D3H65_21820"/>
<proteinExistence type="predicted"/>
<evidence type="ECO:0008006" key="3">
    <source>
        <dbReference type="Google" id="ProtNLM"/>
    </source>
</evidence>
<name>A0A3B7MPP7_9BACT</name>
<keyword evidence="2" id="KW-1185">Reference proteome</keyword>
<dbReference type="RefSeq" id="WP_119052349.1">
    <property type="nucleotide sequence ID" value="NZ_CP032157.1"/>
</dbReference>
<accession>A0A3B7MPP7</accession>
<dbReference type="AlphaFoldDB" id="A0A3B7MPP7"/>
<dbReference type="OrthoDB" id="9815923at2"/>
<evidence type="ECO:0000313" key="2">
    <source>
        <dbReference type="Proteomes" id="UP000263900"/>
    </source>
</evidence>
<dbReference type="Gene3D" id="3.90.550.10">
    <property type="entry name" value="Spore Coat Polysaccharide Biosynthesis Protein SpsA, Chain A"/>
    <property type="match status" value="1"/>
</dbReference>
<dbReference type="EMBL" id="CP032157">
    <property type="protein sequence ID" value="AXY76472.1"/>
    <property type="molecule type" value="Genomic_DNA"/>
</dbReference>
<sequence length="313" mass="36375">MTISGFSFVRNATKLYYPVKESILSILPIVDEFVIALGKGDADDQTLSEIQQINSDKIRIIHTEWDLNTYTHASVYAQQTDVAKNACKGDWLFYLQSDEVIHEKYLPVIRSRCEELLDDKEVEGLVFRYRHFWGSYSRYIVSHAFYPKEIRIIRNDPDIHSWKDAQSFRRIPNFDGKDYFQKQHTYKLKCAAVDATVYHYGWVRPPRLMQKRRQSFAADIHGEAKAGQIFESQSIDFDYGTLARVAAFKEAHPAVMKDFIKKFDWADQIGVKPPAGMEQKHDRLKYRLLTIVEESLLGGTQIGGFKNYSLLKR</sequence>
<dbReference type="SUPFAM" id="SSF53448">
    <property type="entry name" value="Nucleotide-diphospho-sugar transferases"/>
    <property type="match status" value="1"/>
</dbReference>
<evidence type="ECO:0000313" key="1">
    <source>
        <dbReference type="EMBL" id="AXY76472.1"/>
    </source>
</evidence>
<dbReference type="Proteomes" id="UP000263900">
    <property type="component" value="Chromosome"/>
</dbReference>
<protein>
    <recommendedName>
        <fullName evidence="3">Glycosyltransferase</fullName>
    </recommendedName>
</protein>
<reference evidence="1 2" key="1">
    <citation type="submission" date="2018-09" db="EMBL/GenBank/DDBJ databases">
        <title>Genome sequencing of strain 6GH32-13.</title>
        <authorList>
            <person name="Weon H.-Y."/>
            <person name="Heo J."/>
            <person name="Kwon S.-W."/>
        </authorList>
    </citation>
    <scope>NUCLEOTIDE SEQUENCE [LARGE SCALE GENOMIC DNA]</scope>
    <source>
        <strain evidence="1 2">5GH32-13</strain>
    </source>
</reference>
<gene>
    <name evidence="1" type="ORF">D3H65_21820</name>
</gene>
<dbReference type="InterPro" id="IPR029044">
    <property type="entry name" value="Nucleotide-diphossugar_trans"/>
</dbReference>
<organism evidence="1 2">
    <name type="scientific">Paraflavitalea soli</name>
    <dbReference type="NCBI Taxonomy" id="2315862"/>
    <lineage>
        <taxon>Bacteria</taxon>
        <taxon>Pseudomonadati</taxon>
        <taxon>Bacteroidota</taxon>
        <taxon>Chitinophagia</taxon>
        <taxon>Chitinophagales</taxon>
        <taxon>Chitinophagaceae</taxon>
        <taxon>Paraflavitalea</taxon>
    </lineage>
</organism>